<dbReference type="GO" id="GO:0005524">
    <property type="term" value="F:ATP binding"/>
    <property type="evidence" value="ECO:0007669"/>
    <property type="project" value="InterPro"/>
</dbReference>
<organism evidence="3">
    <name type="scientific">marine sediment metagenome</name>
    <dbReference type="NCBI Taxonomy" id="412755"/>
    <lineage>
        <taxon>unclassified sequences</taxon>
        <taxon>metagenomes</taxon>
        <taxon>ecological metagenomes</taxon>
    </lineage>
</organism>
<reference evidence="3" key="1">
    <citation type="journal article" date="2014" name="Front. Microbiol.">
        <title>High frequency of phylogenetically diverse reductive dehalogenase-homologous genes in deep subseafloor sedimentary metagenomes.</title>
        <authorList>
            <person name="Kawai M."/>
            <person name="Futagami T."/>
            <person name="Toyoda A."/>
            <person name="Takaki Y."/>
            <person name="Nishi S."/>
            <person name="Hori S."/>
            <person name="Arai W."/>
            <person name="Tsubouchi T."/>
            <person name="Morono Y."/>
            <person name="Uchiyama I."/>
            <person name="Ito T."/>
            <person name="Fujiyama A."/>
            <person name="Inagaki F."/>
            <person name="Takami H."/>
        </authorList>
    </citation>
    <scope>NUCLEOTIDE SEQUENCE</scope>
    <source>
        <strain evidence="3">Expedition CK06-06</strain>
    </source>
</reference>
<comment type="similarity">
    <text evidence="1">Belongs to the ABC transporter superfamily.</text>
</comment>
<dbReference type="Pfam" id="PF00005">
    <property type="entry name" value="ABC_tran"/>
    <property type="match status" value="1"/>
</dbReference>
<gene>
    <name evidence="3" type="ORF">S01H1_28403</name>
</gene>
<dbReference type="AlphaFoldDB" id="X0UCF6"/>
<sequence>PSSGTIKATKNMGLIFQTYNLLEDLSVLENLKLPLKIVRKKITKKILQEIDLLIEEVGLEEKKHTLCCKLSGGEKQRVAIARAFVLDPPLILADEPTGNLDSQNSERIHQLLLSSVKKRKKALVVVTHDQNLASLCDKKFLLQGGVLTEVFIF</sequence>
<name>X0UCF6_9ZZZZ</name>
<dbReference type="EMBL" id="BARS01017357">
    <property type="protein sequence ID" value="GAF96986.1"/>
    <property type="molecule type" value="Genomic_DNA"/>
</dbReference>
<dbReference type="GO" id="GO:0016887">
    <property type="term" value="F:ATP hydrolysis activity"/>
    <property type="evidence" value="ECO:0007669"/>
    <property type="project" value="InterPro"/>
</dbReference>
<proteinExistence type="inferred from homology"/>
<dbReference type="InterPro" id="IPR003439">
    <property type="entry name" value="ABC_transporter-like_ATP-bd"/>
</dbReference>
<accession>X0UCF6</accession>
<dbReference type="PANTHER" id="PTHR42798">
    <property type="entry name" value="LIPOPROTEIN-RELEASING SYSTEM ATP-BINDING PROTEIN LOLD"/>
    <property type="match status" value="1"/>
</dbReference>
<dbReference type="Gene3D" id="3.40.50.300">
    <property type="entry name" value="P-loop containing nucleotide triphosphate hydrolases"/>
    <property type="match status" value="1"/>
</dbReference>
<protein>
    <recommendedName>
        <fullName evidence="2">ABC transporter domain-containing protein</fullName>
    </recommendedName>
</protein>
<evidence type="ECO:0000313" key="3">
    <source>
        <dbReference type="EMBL" id="GAF96986.1"/>
    </source>
</evidence>
<evidence type="ECO:0000256" key="1">
    <source>
        <dbReference type="ARBA" id="ARBA00005417"/>
    </source>
</evidence>
<dbReference type="PANTHER" id="PTHR42798:SF7">
    <property type="entry name" value="ALPHA-D-RIBOSE 1-METHYLPHOSPHONATE 5-TRIPHOSPHATE SYNTHASE SUBUNIT PHNL"/>
    <property type="match status" value="1"/>
</dbReference>
<feature type="non-terminal residue" evidence="3">
    <location>
        <position position="1"/>
    </location>
</feature>
<evidence type="ECO:0000259" key="2">
    <source>
        <dbReference type="Pfam" id="PF00005"/>
    </source>
</evidence>
<dbReference type="SUPFAM" id="SSF52540">
    <property type="entry name" value="P-loop containing nucleoside triphosphate hydrolases"/>
    <property type="match status" value="1"/>
</dbReference>
<comment type="caution">
    <text evidence="3">The sequence shown here is derived from an EMBL/GenBank/DDBJ whole genome shotgun (WGS) entry which is preliminary data.</text>
</comment>
<feature type="domain" description="ABC transporter" evidence="2">
    <location>
        <begin position="8"/>
        <end position="97"/>
    </location>
</feature>
<dbReference type="InterPro" id="IPR027417">
    <property type="entry name" value="P-loop_NTPase"/>
</dbReference>